<evidence type="ECO:0000313" key="1">
    <source>
        <dbReference type="EMBL" id="SEI62119.1"/>
    </source>
</evidence>
<evidence type="ECO:0000313" key="2">
    <source>
        <dbReference type="Proteomes" id="UP000198888"/>
    </source>
</evidence>
<accession>A0A2H4Q0P9</accession>
<proteinExistence type="predicted"/>
<accession>A0A1H6S2J7</accession>
<dbReference type="InterPro" id="IPR058375">
    <property type="entry name" value="DUF8062"/>
</dbReference>
<dbReference type="KEGG" id="hae:halTADL_1134"/>
<reference evidence="1 2" key="1">
    <citation type="submission" date="2016-10" db="EMBL/GenBank/DDBJ databases">
        <authorList>
            <person name="de Groot N.N."/>
        </authorList>
    </citation>
    <scope>NUCLEOTIDE SEQUENCE [LARGE SCALE GENOMIC DNA]</scope>
    <source>
        <strain evidence="1 2">DSM 22187</strain>
    </source>
</reference>
<protein>
    <submittedName>
        <fullName evidence="1">Uncharacterized protein</fullName>
    </submittedName>
</protein>
<dbReference type="OrthoDB" id="211056at2157"/>
<dbReference type="Proteomes" id="UP000198888">
    <property type="component" value="Unassembled WGS sequence"/>
</dbReference>
<dbReference type="GeneID" id="35001950"/>
<dbReference type="AlphaFoldDB" id="A0A1H6S2J7"/>
<dbReference type="Pfam" id="PF26258">
    <property type="entry name" value="DUF8062"/>
    <property type="match status" value="1"/>
</dbReference>
<dbReference type="RefSeq" id="WP_089671203.1">
    <property type="nucleotide sequence ID" value="NZ_CP024845.1"/>
</dbReference>
<gene>
    <name evidence="1" type="ORF">SAMN05444271_10461</name>
</gene>
<sequence>MPTSPDDTDHAPTVDAVDDTPTISCSRCDQSWELTYELETLYAGNQAFEQFALDHKRHTGHFPDDISPWVVDCQQCRDEDAYLDERPARRWAETHARHTGHPVRLTYEADEIDTVVTPDSP</sequence>
<keyword evidence="2" id="KW-1185">Reference proteome</keyword>
<organism evidence="1 2">
    <name type="scientific">Halohasta litchfieldiae</name>
    <dbReference type="NCBI Taxonomy" id="1073996"/>
    <lineage>
        <taxon>Archaea</taxon>
        <taxon>Methanobacteriati</taxon>
        <taxon>Methanobacteriota</taxon>
        <taxon>Stenosarchaea group</taxon>
        <taxon>Halobacteria</taxon>
        <taxon>Halobacteriales</taxon>
        <taxon>Haloferacaceae</taxon>
        <taxon>Halohasta</taxon>
    </lineage>
</organism>
<dbReference type="EMBL" id="FNYR01000004">
    <property type="protein sequence ID" value="SEI62119.1"/>
    <property type="molecule type" value="Genomic_DNA"/>
</dbReference>
<dbReference type="STRING" id="1073996.SAMN05444271_10461"/>
<name>A0A1H6S2J7_9EURY</name>